<evidence type="ECO:0000313" key="3">
    <source>
        <dbReference type="Proteomes" id="UP000663841"/>
    </source>
</evidence>
<gene>
    <name evidence="2" type="ORF">RDB_LOCUS1490</name>
</gene>
<name>A0A8H2WR20_9AGAM</name>
<comment type="caution">
    <text evidence="2">The sequence shown here is derived from an EMBL/GenBank/DDBJ whole genome shotgun (WGS) entry which is preliminary data.</text>
</comment>
<evidence type="ECO:0000259" key="1">
    <source>
        <dbReference type="Pfam" id="PF12937"/>
    </source>
</evidence>
<dbReference type="SUPFAM" id="SSF52047">
    <property type="entry name" value="RNI-like"/>
    <property type="match status" value="1"/>
</dbReference>
<protein>
    <recommendedName>
        <fullName evidence="1">F-box domain-containing protein</fullName>
    </recommendedName>
</protein>
<dbReference type="InterPro" id="IPR032675">
    <property type="entry name" value="LRR_dom_sf"/>
</dbReference>
<dbReference type="InterPro" id="IPR001810">
    <property type="entry name" value="F-box_dom"/>
</dbReference>
<dbReference type="Gene3D" id="3.80.10.10">
    <property type="entry name" value="Ribonuclease Inhibitor"/>
    <property type="match status" value="1"/>
</dbReference>
<dbReference type="Proteomes" id="UP000663841">
    <property type="component" value="Unassembled WGS sequence"/>
</dbReference>
<organism evidence="2 3">
    <name type="scientific">Rhizoctonia solani</name>
    <dbReference type="NCBI Taxonomy" id="456999"/>
    <lineage>
        <taxon>Eukaryota</taxon>
        <taxon>Fungi</taxon>
        <taxon>Dikarya</taxon>
        <taxon>Basidiomycota</taxon>
        <taxon>Agaricomycotina</taxon>
        <taxon>Agaricomycetes</taxon>
        <taxon>Cantharellales</taxon>
        <taxon>Ceratobasidiaceae</taxon>
        <taxon>Rhizoctonia</taxon>
    </lineage>
</organism>
<feature type="domain" description="F-box" evidence="1">
    <location>
        <begin position="88"/>
        <end position="150"/>
    </location>
</feature>
<reference evidence="2" key="1">
    <citation type="submission" date="2021-01" db="EMBL/GenBank/DDBJ databases">
        <authorList>
            <person name="Kaushik A."/>
        </authorList>
    </citation>
    <scope>NUCLEOTIDE SEQUENCE</scope>
    <source>
        <strain evidence="2">AG3-T5</strain>
    </source>
</reference>
<dbReference type="Pfam" id="PF12937">
    <property type="entry name" value="F-box-like"/>
    <property type="match status" value="1"/>
</dbReference>
<accession>A0A8H2WR20</accession>
<sequence>MFEVSLPFYPAIRQWEEAGILLHKTLTDYLELSASVEKNSLASGVPPAYLATRIDSALGSLHITLGQQLSQARATLSQTRNQILSHFYRLPEEVLSDIFMCVVFAPMDLSHRDPMSMKRFVLDTYHSLYNLLGVCTTWRKAALDRGSLWSIVPLFSESVSSVDLNSALKLVLGRGKRMGLSLAADLPVPAGEVTASIVARNASRFHTAALVTPSTSIVRSLLGILMDHNGADSLTLSRLSIYQEREIAGIFPEAEDYVFQSSSERASFHRLVRQLSMIQMRNVHIKWDTLTFSDQLTTLCLQEVNLGYDSGINSLLNALSSATQLRELKLVKIRTYQGSSLPQNPEALSDIWFPNLQLLLIQDVYFNTLSWFLLCIRSRTHRFSFVFTRKALRRNFPGGEEPEDNDVDIVCELLENIPVHALLIDVESLDADMNVLAPWELKRLMKVIPTLETLWMNMWELADPYCRALHSPRKSNNSTSPSLVNLYLSCVTSLEPEAFKEIINSYCGSIRRVGLGGASALITKDVVDWDTPIAEEELATWLKENVQEFIKIDRNFAPPDFCQISWQMW</sequence>
<dbReference type="EMBL" id="CAJMWW010000003">
    <property type="protein sequence ID" value="CAE6395383.1"/>
    <property type="molecule type" value="Genomic_DNA"/>
</dbReference>
<proteinExistence type="predicted"/>
<evidence type="ECO:0000313" key="2">
    <source>
        <dbReference type="EMBL" id="CAE6395383.1"/>
    </source>
</evidence>
<dbReference type="AlphaFoldDB" id="A0A8H2WR20"/>